<dbReference type="Proteomes" id="UP000078200">
    <property type="component" value="Unassembled WGS sequence"/>
</dbReference>
<evidence type="ECO:0000313" key="3">
    <source>
        <dbReference type="Proteomes" id="UP000078200"/>
    </source>
</evidence>
<dbReference type="AlphaFoldDB" id="A0A1A9UQT6"/>
<evidence type="ECO:0000313" key="2">
    <source>
        <dbReference type="EnsemblMetazoa" id="GAUT012400-PA"/>
    </source>
</evidence>
<reference evidence="2" key="1">
    <citation type="submission" date="2020-05" db="UniProtKB">
        <authorList>
            <consortium name="EnsemblMetazoa"/>
        </authorList>
    </citation>
    <scope>IDENTIFICATION</scope>
    <source>
        <strain evidence="2">TTRI</strain>
    </source>
</reference>
<feature type="region of interest" description="Disordered" evidence="1">
    <location>
        <begin position="16"/>
        <end position="35"/>
    </location>
</feature>
<feature type="compositionally biased region" description="Pro residues" evidence="1">
    <location>
        <begin position="24"/>
        <end position="35"/>
    </location>
</feature>
<dbReference type="EnsemblMetazoa" id="GAUT012400-RA">
    <property type="protein sequence ID" value="GAUT012400-PA"/>
    <property type="gene ID" value="GAUT012400"/>
</dbReference>
<proteinExistence type="predicted"/>
<name>A0A1A9UQT6_GLOAU</name>
<accession>A0A1A9UQT6</accession>
<dbReference type="VEuPathDB" id="VectorBase:GAUT012400"/>
<keyword evidence="3" id="KW-1185">Reference proteome</keyword>
<evidence type="ECO:0000256" key="1">
    <source>
        <dbReference type="SAM" id="MobiDB-lite"/>
    </source>
</evidence>
<sequence>MTLQYSSSRAASILPKLPPASRIAPPPPPPLPAPLPNSPTWDIFRYLRWKENAAYIDPRITLQKGEKGVNKLKDSMGIVIRAAKADVNQLINASSSTI</sequence>
<organism evidence="2 3">
    <name type="scientific">Glossina austeni</name>
    <name type="common">Savannah tsetse fly</name>
    <dbReference type="NCBI Taxonomy" id="7395"/>
    <lineage>
        <taxon>Eukaryota</taxon>
        <taxon>Metazoa</taxon>
        <taxon>Ecdysozoa</taxon>
        <taxon>Arthropoda</taxon>
        <taxon>Hexapoda</taxon>
        <taxon>Insecta</taxon>
        <taxon>Pterygota</taxon>
        <taxon>Neoptera</taxon>
        <taxon>Endopterygota</taxon>
        <taxon>Diptera</taxon>
        <taxon>Brachycera</taxon>
        <taxon>Muscomorpha</taxon>
        <taxon>Hippoboscoidea</taxon>
        <taxon>Glossinidae</taxon>
        <taxon>Glossina</taxon>
    </lineage>
</organism>
<protein>
    <submittedName>
        <fullName evidence="2">Uncharacterized protein</fullName>
    </submittedName>
</protein>